<sequence>MALLSAGCSADAGGPAAGGDAPRSQLARQVDGVRACATLVAASGPLEFSEDLMTSPSIEALVAAGLIEREPLSGDDGRPRVRTESDGAGGERMRYSYDIIDAPGWTRDPAIRRAFPFMVRLLDGAHQADAAAFKTNGQWRIPGDPRAGTIADIGNKGFFPCPVPDPDPASPCT</sequence>
<keyword evidence="2" id="KW-1185">Reference proteome</keyword>
<proteinExistence type="predicted"/>
<reference evidence="2" key="1">
    <citation type="journal article" date="2019" name="Int. J. Syst. Evol. Microbiol.">
        <title>The Global Catalogue of Microorganisms (GCM) 10K type strain sequencing project: providing services to taxonomists for standard genome sequencing and annotation.</title>
        <authorList>
            <consortium name="The Broad Institute Genomics Platform"/>
            <consortium name="The Broad Institute Genome Sequencing Center for Infectious Disease"/>
            <person name="Wu L."/>
            <person name="Ma J."/>
        </authorList>
    </citation>
    <scope>NUCLEOTIDE SEQUENCE [LARGE SCALE GENOMIC DNA]</scope>
    <source>
        <strain evidence="2">JCM 17498</strain>
    </source>
</reference>
<dbReference type="Proteomes" id="UP001500523">
    <property type="component" value="Unassembled WGS sequence"/>
</dbReference>
<evidence type="ECO:0000313" key="1">
    <source>
        <dbReference type="EMBL" id="GAA3713626.1"/>
    </source>
</evidence>
<organism evidence="1 2">
    <name type="scientific">Sphingomonas cynarae</name>
    <dbReference type="NCBI Taxonomy" id="930197"/>
    <lineage>
        <taxon>Bacteria</taxon>
        <taxon>Pseudomonadati</taxon>
        <taxon>Pseudomonadota</taxon>
        <taxon>Alphaproteobacteria</taxon>
        <taxon>Sphingomonadales</taxon>
        <taxon>Sphingomonadaceae</taxon>
        <taxon>Sphingomonas</taxon>
    </lineage>
</organism>
<comment type="caution">
    <text evidence="1">The sequence shown here is derived from an EMBL/GenBank/DDBJ whole genome shotgun (WGS) entry which is preliminary data.</text>
</comment>
<name>A0ABP7E564_9SPHN</name>
<protein>
    <recommendedName>
        <fullName evidence="3">Lipoprotein</fullName>
    </recommendedName>
</protein>
<dbReference type="EMBL" id="BAABBF010000005">
    <property type="protein sequence ID" value="GAA3713626.1"/>
    <property type="molecule type" value="Genomic_DNA"/>
</dbReference>
<dbReference type="RefSeq" id="WP_344693536.1">
    <property type="nucleotide sequence ID" value="NZ_BAABBF010000005.1"/>
</dbReference>
<evidence type="ECO:0000313" key="2">
    <source>
        <dbReference type="Proteomes" id="UP001500523"/>
    </source>
</evidence>
<gene>
    <name evidence="1" type="ORF">GCM10022268_22990</name>
</gene>
<accession>A0ABP7E564</accession>
<evidence type="ECO:0008006" key="3">
    <source>
        <dbReference type="Google" id="ProtNLM"/>
    </source>
</evidence>